<feature type="domain" description="Nudix hydrolase" evidence="5">
    <location>
        <begin position="120"/>
        <end position="285"/>
    </location>
</feature>
<dbReference type="Proteomes" id="UP001158986">
    <property type="component" value="Unassembled WGS sequence"/>
</dbReference>
<comment type="cofactor">
    <cofactor evidence="1">
        <name>Mg(2+)</name>
        <dbReference type="ChEBI" id="CHEBI:18420"/>
    </cofactor>
</comment>
<comment type="caution">
    <text evidence="6">The sequence shown here is derived from an EMBL/GenBank/DDBJ whole genome shotgun (WGS) entry which is preliminary data.</text>
</comment>
<proteinExistence type="predicted"/>
<organism evidence="6 7">
    <name type="scientific">Peronospora belbahrii</name>
    <dbReference type="NCBI Taxonomy" id="622444"/>
    <lineage>
        <taxon>Eukaryota</taxon>
        <taxon>Sar</taxon>
        <taxon>Stramenopiles</taxon>
        <taxon>Oomycota</taxon>
        <taxon>Peronosporomycetes</taxon>
        <taxon>Peronosporales</taxon>
        <taxon>Peronosporaceae</taxon>
        <taxon>Peronospora</taxon>
    </lineage>
</organism>
<evidence type="ECO:0000256" key="4">
    <source>
        <dbReference type="ARBA" id="ARBA00022842"/>
    </source>
</evidence>
<evidence type="ECO:0000259" key="5">
    <source>
        <dbReference type="PROSITE" id="PS51462"/>
    </source>
</evidence>
<keyword evidence="7" id="KW-1185">Reference proteome</keyword>
<gene>
    <name evidence="6" type="ORF">PBS001_LOCUS7826</name>
</gene>
<dbReference type="PANTHER" id="PTHR31835">
    <property type="entry name" value="URIDINE DIPHOSPHATE GLUCOSE PYROPHOSPHATASE"/>
    <property type="match status" value="1"/>
</dbReference>
<dbReference type="InterPro" id="IPR055295">
    <property type="entry name" value="NUDT22/NUDT9-like"/>
</dbReference>
<keyword evidence="2" id="KW-0479">Metal-binding</keyword>
<keyword evidence="4" id="KW-0460">Magnesium</keyword>
<dbReference type="CDD" id="cd02883">
    <property type="entry name" value="NUDIX_Hydrolase"/>
    <property type="match status" value="1"/>
</dbReference>
<reference evidence="6 7" key="1">
    <citation type="submission" date="2021-11" db="EMBL/GenBank/DDBJ databases">
        <authorList>
            <person name="Islam A."/>
            <person name="Islam S."/>
            <person name="Flora M.S."/>
            <person name="Rahman M."/>
            <person name="Ziaur R.M."/>
            <person name="Epstein J.H."/>
            <person name="Hassan M."/>
            <person name="Klassen M."/>
            <person name="Woodard K."/>
            <person name="Webb A."/>
            <person name="Webby R.J."/>
            <person name="El Zowalaty M.E."/>
        </authorList>
    </citation>
    <scope>NUCLEOTIDE SEQUENCE [LARGE SCALE GENOMIC DNA]</scope>
    <source>
        <strain evidence="6">Pbs1</strain>
    </source>
</reference>
<accession>A0ABN8DAB6</accession>
<name>A0ABN8DAB6_9STRA</name>
<evidence type="ECO:0000256" key="1">
    <source>
        <dbReference type="ARBA" id="ARBA00001946"/>
    </source>
</evidence>
<dbReference type="SUPFAM" id="SSF55811">
    <property type="entry name" value="Nudix"/>
    <property type="match status" value="1"/>
</dbReference>
<evidence type="ECO:0000313" key="7">
    <source>
        <dbReference type="Proteomes" id="UP001158986"/>
    </source>
</evidence>
<keyword evidence="3" id="KW-0378">Hydrolase</keyword>
<dbReference type="InterPro" id="IPR015797">
    <property type="entry name" value="NUDIX_hydrolase-like_dom_sf"/>
</dbReference>
<dbReference type="PANTHER" id="PTHR31835:SF1">
    <property type="entry name" value="URIDINE DIPHOSPHATE GLUCOSE PYROPHOSPHATASE NUDT22"/>
    <property type="match status" value="1"/>
</dbReference>
<dbReference type="InterPro" id="IPR000086">
    <property type="entry name" value="NUDIX_hydrolase_dom"/>
</dbReference>
<evidence type="ECO:0000313" key="6">
    <source>
        <dbReference type="EMBL" id="CAH0521371.1"/>
    </source>
</evidence>
<evidence type="ECO:0000256" key="2">
    <source>
        <dbReference type="ARBA" id="ARBA00022723"/>
    </source>
</evidence>
<sequence length="301" mass="34038">MLPRLMSFTVRCFDMPLALNQVTVSLSSHYNRMTHPEKHLEQLMIQTWEQLKQQTPRLFNASKFRLQNFSTSASDHHSLLKLHLGVTDYASYVGTCCSSLTSQLLEDGDRLRGDRFAFLSRKVGVAAVVETIDGHVVFIKRSKSVGLYQDLYDTPGGHPEPSNIQLTEDILQTLEDSTRMQVEKAARQEFFQSIVNEVYEEVNVSPQLQQPPKLLGVVLQTDACTPSFSFHIKTECSAQELKELYRIGPMDKFESVKLELLAVESLLAEGSTILEELQLTPSAKGTLGLWKQHTLRARQKP</sequence>
<dbReference type="EMBL" id="CAKLCB010000377">
    <property type="protein sequence ID" value="CAH0521371.1"/>
    <property type="molecule type" value="Genomic_DNA"/>
</dbReference>
<dbReference type="PROSITE" id="PS51462">
    <property type="entry name" value="NUDIX"/>
    <property type="match status" value="1"/>
</dbReference>
<evidence type="ECO:0000256" key="3">
    <source>
        <dbReference type="ARBA" id="ARBA00022801"/>
    </source>
</evidence>
<dbReference type="Gene3D" id="3.90.79.10">
    <property type="entry name" value="Nucleoside Triphosphate Pyrophosphohydrolase"/>
    <property type="match status" value="1"/>
</dbReference>
<protein>
    <recommendedName>
        <fullName evidence="5">Nudix hydrolase domain-containing protein</fullName>
    </recommendedName>
</protein>